<evidence type="ECO:0000313" key="10">
    <source>
        <dbReference type="EMBL" id="OLN29406.1"/>
    </source>
</evidence>
<evidence type="ECO:0000256" key="5">
    <source>
        <dbReference type="ARBA" id="ARBA00022723"/>
    </source>
</evidence>
<keyword evidence="5" id="KW-0479">Metal-binding</keyword>
<gene>
    <name evidence="10" type="ORF">DSOL_3582</name>
</gene>
<evidence type="ECO:0000256" key="7">
    <source>
        <dbReference type="ARBA" id="ARBA00023014"/>
    </source>
</evidence>
<keyword evidence="4" id="KW-0949">S-adenosyl-L-methionine</keyword>
<evidence type="ECO:0000256" key="4">
    <source>
        <dbReference type="ARBA" id="ARBA00022691"/>
    </source>
</evidence>
<feature type="domain" description="B12-binding" evidence="8">
    <location>
        <begin position="12"/>
        <end position="145"/>
    </location>
</feature>
<sequence>MSSYKVILVNPNDKTVPNHSYGIAEHLGLAYLAAYLRKNFIEVKIVDGDVENIDKDQILKEIFDYEPDMVCLTGLIRTIGDALEIADEIRSKRQNIFICIGGQHASYAAEEILFHHPSVDCVVRGEGEITLMEIIERINEGQGLDGVLGVYYRDNEQVIKNQDRPAIEDLDILPFPARDSLKKCIKNGNQLPVISILTSRGCPGGCSFCNSSDFFTMGGGVRWRYRSPKNVVDEIQYLAENFRSENTYWVLHIYDDNFIGSGRKGRERAKEIAREMLNRGLKIPFDIFCRVDSFDGDEELLRLLKEAGLVSAFLGLESGLSDTLKLFNKGTTPAQNIAAVQLMERYNIATPASGFIMFHPYVTFEELRKNAEFLLSVGQATFWNLSVNLILFKGTKLVEKVRKDNFLGNMIYNWAAYEYQYLDPTVSELAKAMDFTNHPIMIRLDSSVRYVENMLCRLTEQIKELGDDSLNKKVMSEHRLKVRNQLCSIQEKSVGFFLNAINLSEDNRMSSYNQLKEKFLTDTDVEINRLNDIFEDYIQIIEKEIA</sequence>
<dbReference type="AlphaFoldDB" id="A0A1Q8QQ11"/>
<dbReference type="GO" id="GO:0051539">
    <property type="term" value="F:4 iron, 4 sulfur cluster binding"/>
    <property type="evidence" value="ECO:0007669"/>
    <property type="project" value="UniProtKB-KW"/>
</dbReference>
<dbReference type="EMBL" id="MLBF01000033">
    <property type="protein sequence ID" value="OLN29406.1"/>
    <property type="molecule type" value="Genomic_DNA"/>
</dbReference>
<dbReference type="GO" id="GO:0003824">
    <property type="term" value="F:catalytic activity"/>
    <property type="evidence" value="ECO:0007669"/>
    <property type="project" value="InterPro"/>
</dbReference>
<dbReference type="PANTHER" id="PTHR43409:SF7">
    <property type="entry name" value="BLL1977 PROTEIN"/>
    <property type="match status" value="1"/>
</dbReference>
<accession>A0A1Q8QQ11</accession>
<dbReference type="RefSeq" id="WP_075366043.1">
    <property type="nucleotide sequence ID" value="NZ_MLBF01000033.1"/>
</dbReference>
<evidence type="ECO:0000256" key="3">
    <source>
        <dbReference type="ARBA" id="ARBA00022679"/>
    </source>
</evidence>
<dbReference type="CDD" id="cd01335">
    <property type="entry name" value="Radical_SAM"/>
    <property type="match status" value="1"/>
</dbReference>
<dbReference type="InterPro" id="IPR058240">
    <property type="entry name" value="rSAM_sf"/>
</dbReference>
<evidence type="ECO:0000256" key="1">
    <source>
        <dbReference type="ARBA" id="ARBA00001966"/>
    </source>
</evidence>
<dbReference type="SFLD" id="SFLDG01082">
    <property type="entry name" value="B12-binding_domain_containing"/>
    <property type="match status" value="1"/>
</dbReference>
<dbReference type="InterPro" id="IPR034466">
    <property type="entry name" value="Methyltransferase_Class_B"/>
</dbReference>
<dbReference type="SUPFAM" id="SSF102114">
    <property type="entry name" value="Radical SAM enzymes"/>
    <property type="match status" value="1"/>
</dbReference>
<dbReference type="InterPro" id="IPR023404">
    <property type="entry name" value="rSAM_horseshoe"/>
</dbReference>
<name>A0A1Q8QQ11_9FIRM</name>
<keyword evidence="6" id="KW-0408">Iron</keyword>
<dbReference type="SFLD" id="SFLDS00029">
    <property type="entry name" value="Radical_SAM"/>
    <property type="match status" value="1"/>
</dbReference>
<evidence type="ECO:0000313" key="11">
    <source>
        <dbReference type="Proteomes" id="UP000186102"/>
    </source>
</evidence>
<dbReference type="Pfam" id="PF02310">
    <property type="entry name" value="B12-binding"/>
    <property type="match status" value="1"/>
</dbReference>
<evidence type="ECO:0000259" key="8">
    <source>
        <dbReference type="PROSITE" id="PS51332"/>
    </source>
</evidence>
<dbReference type="Pfam" id="PF04055">
    <property type="entry name" value="Radical_SAM"/>
    <property type="match status" value="1"/>
</dbReference>
<keyword evidence="3" id="KW-0808">Transferase</keyword>
<dbReference type="InterPro" id="IPR006638">
    <property type="entry name" value="Elp3/MiaA/NifB-like_rSAM"/>
</dbReference>
<reference evidence="10 11" key="1">
    <citation type="submission" date="2016-09" db="EMBL/GenBank/DDBJ databases">
        <title>Complete genome of Desulfosporosinus sp. OL.</title>
        <authorList>
            <person name="Mardanov A."/>
            <person name="Beletsky A."/>
            <person name="Panova A."/>
            <person name="Karnachuk O."/>
            <person name="Ravin N."/>
        </authorList>
    </citation>
    <scope>NUCLEOTIDE SEQUENCE [LARGE SCALE GENOMIC DNA]</scope>
    <source>
        <strain evidence="10 11">OL</strain>
    </source>
</reference>
<dbReference type="SUPFAM" id="SSF52242">
    <property type="entry name" value="Cobalamin (vitamin B12)-binding domain"/>
    <property type="match status" value="1"/>
</dbReference>
<comment type="caution">
    <text evidence="10">The sequence shown here is derived from an EMBL/GenBank/DDBJ whole genome shotgun (WGS) entry which is preliminary data.</text>
</comment>
<dbReference type="InterPro" id="IPR007197">
    <property type="entry name" value="rSAM"/>
</dbReference>
<proteinExistence type="predicted"/>
<dbReference type="GO" id="GO:0031419">
    <property type="term" value="F:cobalamin binding"/>
    <property type="evidence" value="ECO:0007669"/>
    <property type="project" value="InterPro"/>
</dbReference>
<dbReference type="PROSITE" id="PS51332">
    <property type="entry name" value="B12_BINDING"/>
    <property type="match status" value="1"/>
</dbReference>
<keyword evidence="7" id="KW-0411">Iron-sulfur</keyword>
<evidence type="ECO:0000256" key="2">
    <source>
        <dbReference type="ARBA" id="ARBA00022603"/>
    </source>
</evidence>
<dbReference type="Proteomes" id="UP000186102">
    <property type="component" value="Unassembled WGS sequence"/>
</dbReference>
<dbReference type="InterPro" id="IPR036724">
    <property type="entry name" value="Cobalamin-bd_sf"/>
</dbReference>
<dbReference type="CDD" id="cd02068">
    <property type="entry name" value="radical_SAM_B12_BD"/>
    <property type="match status" value="1"/>
</dbReference>
<dbReference type="GO" id="GO:0005829">
    <property type="term" value="C:cytosol"/>
    <property type="evidence" value="ECO:0007669"/>
    <property type="project" value="TreeGrafter"/>
</dbReference>
<dbReference type="InterPro" id="IPR051198">
    <property type="entry name" value="BchE-like"/>
</dbReference>
<dbReference type="PROSITE" id="PS51918">
    <property type="entry name" value="RADICAL_SAM"/>
    <property type="match status" value="1"/>
</dbReference>
<dbReference type="InterPro" id="IPR006158">
    <property type="entry name" value="Cobalamin-bd"/>
</dbReference>
<dbReference type="SFLD" id="SFLDG01123">
    <property type="entry name" value="methyltransferase_(Class_B)"/>
    <property type="match status" value="1"/>
</dbReference>
<dbReference type="GO" id="GO:0046872">
    <property type="term" value="F:metal ion binding"/>
    <property type="evidence" value="ECO:0007669"/>
    <property type="project" value="UniProtKB-KW"/>
</dbReference>
<dbReference type="Gene3D" id="3.80.30.20">
    <property type="entry name" value="tm_1862 like domain"/>
    <property type="match status" value="1"/>
</dbReference>
<dbReference type="Gene3D" id="3.40.50.280">
    <property type="entry name" value="Cobalamin-binding domain"/>
    <property type="match status" value="1"/>
</dbReference>
<evidence type="ECO:0000256" key="6">
    <source>
        <dbReference type="ARBA" id="ARBA00023004"/>
    </source>
</evidence>
<dbReference type="SMART" id="SM00729">
    <property type="entry name" value="Elp3"/>
    <property type="match status" value="1"/>
</dbReference>
<keyword evidence="2" id="KW-0489">Methyltransferase</keyword>
<feature type="domain" description="Radical SAM core" evidence="9">
    <location>
        <begin position="188"/>
        <end position="449"/>
    </location>
</feature>
<dbReference type="STRING" id="1888891.DSOL_3582"/>
<dbReference type="PANTHER" id="PTHR43409">
    <property type="entry name" value="ANAEROBIC MAGNESIUM-PROTOPORPHYRIN IX MONOMETHYL ESTER CYCLASE-RELATED"/>
    <property type="match status" value="1"/>
</dbReference>
<protein>
    <submittedName>
        <fullName evidence="10">Radical SAM domain protein</fullName>
    </submittedName>
</protein>
<evidence type="ECO:0000259" key="9">
    <source>
        <dbReference type="PROSITE" id="PS51918"/>
    </source>
</evidence>
<comment type="cofactor">
    <cofactor evidence="1">
        <name>[4Fe-4S] cluster</name>
        <dbReference type="ChEBI" id="CHEBI:49883"/>
    </cofactor>
</comment>
<organism evidence="10 11">
    <name type="scientific">Desulfosporosinus metallidurans</name>
    <dbReference type="NCBI Taxonomy" id="1888891"/>
    <lineage>
        <taxon>Bacteria</taxon>
        <taxon>Bacillati</taxon>
        <taxon>Bacillota</taxon>
        <taxon>Clostridia</taxon>
        <taxon>Eubacteriales</taxon>
        <taxon>Desulfitobacteriaceae</taxon>
        <taxon>Desulfosporosinus</taxon>
    </lineage>
</organism>
<keyword evidence="11" id="KW-1185">Reference proteome</keyword>